<name>A0A518BS71_9BACT</name>
<evidence type="ECO:0000313" key="2">
    <source>
        <dbReference type="Proteomes" id="UP000316921"/>
    </source>
</evidence>
<dbReference type="KEGG" id="pbap:Pla133_49450"/>
<organism evidence="1 2">
    <name type="scientific">Engelhardtia mirabilis</name>
    <dbReference type="NCBI Taxonomy" id="2528011"/>
    <lineage>
        <taxon>Bacteria</taxon>
        <taxon>Pseudomonadati</taxon>
        <taxon>Planctomycetota</taxon>
        <taxon>Planctomycetia</taxon>
        <taxon>Planctomycetia incertae sedis</taxon>
        <taxon>Engelhardtia</taxon>
    </lineage>
</organism>
<sequence length="505" mass="53274">MIPSIALFLPAVLPVDPLQADGSLVAYSKRVGDQLTAYVEVQGPAGAPYVLLAQPTGQAFDYSTGFQFADGYLGGAGTASVAVGVPNAAGLPAGTCFQVAAVYLDEGQFWQTDAALLPIGGAQNALALDFDFAPGFQEPVPGQEITDEYVDIGLRISALNKGGGPNRALIFDSANPTGGDTDLLTPGPGLGNDVAYGQLLIVAENDVDADNDGLVDDPDDEQGGGILRFTYDPPADVFWLTVVDIDDTQFSEIRFTREGVPGVTTVPLVDVGDNGVQTVFVQFKDVTNIALDFGGSGGIAEIGMIPCPITADFNESTMGRPLDMPAGTEMTDQYYDELGLRISAENGSPFGPDKAIIFDSGNPTGGDFDLMTPGPGIGNDEFLGNLLIIAEDDVDADNDGLVDDPDDAQEGGKIEFRWDQDVSVLSFQVIDVDSEEFDFLYLYDEFDNLLLVRDLGPIGDNSVQMFGFDNGGFGGVRRAVLEFAGSGGVDNFRWCLDDEGGEPAL</sequence>
<dbReference type="RefSeq" id="WP_145070084.1">
    <property type="nucleotide sequence ID" value="NZ_CP036287.1"/>
</dbReference>
<accession>A0A518BS71</accession>
<gene>
    <name evidence="1" type="ORF">Pla133_49450</name>
</gene>
<keyword evidence="2" id="KW-1185">Reference proteome</keyword>
<dbReference type="AlphaFoldDB" id="A0A518BS71"/>
<proteinExistence type="predicted"/>
<dbReference type="Proteomes" id="UP000316921">
    <property type="component" value="Chromosome"/>
</dbReference>
<reference evidence="1 2" key="1">
    <citation type="submission" date="2019-02" db="EMBL/GenBank/DDBJ databases">
        <title>Deep-cultivation of Planctomycetes and their phenomic and genomic characterization uncovers novel biology.</title>
        <authorList>
            <person name="Wiegand S."/>
            <person name="Jogler M."/>
            <person name="Boedeker C."/>
            <person name="Pinto D."/>
            <person name="Vollmers J."/>
            <person name="Rivas-Marin E."/>
            <person name="Kohn T."/>
            <person name="Peeters S.H."/>
            <person name="Heuer A."/>
            <person name="Rast P."/>
            <person name="Oberbeckmann S."/>
            <person name="Bunk B."/>
            <person name="Jeske O."/>
            <person name="Meyerdierks A."/>
            <person name="Storesund J.E."/>
            <person name="Kallscheuer N."/>
            <person name="Luecker S."/>
            <person name="Lage O.M."/>
            <person name="Pohl T."/>
            <person name="Merkel B.J."/>
            <person name="Hornburger P."/>
            <person name="Mueller R.-W."/>
            <person name="Bruemmer F."/>
            <person name="Labrenz M."/>
            <person name="Spormann A.M."/>
            <person name="Op den Camp H."/>
            <person name="Overmann J."/>
            <person name="Amann R."/>
            <person name="Jetten M.S.M."/>
            <person name="Mascher T."/>
            <person name="Medema M.H."/>
            <person name="Devos D.P."/>
            <person name="Kaster A.-K."/>
            <person name="Ovreas L."/>
            <person name="Rohde M."/>
            <person name="Galperin M.Y."/>
            <person name="Jogler C."/>
        </authorList>
    </citation>
    <scope>NUCLEOTIDE SEQUENCE [LARGE SCALE GENOMIC DNA]</scope>
    <source>
        <strain evidence="1 2">Pla133</strain>
    </source>
</reference>
<evidence type="ECO:0000313" key="1">
    <source>
        <dbReference type="EMBL" id="QDU69823.1"/>
    </source>
</evidence>
<protein>
    <submittedName>
        <fullName evidence="1">Uncharacterized protein</fullName>
    </submittedName>
</protein>
<dbReference type="EMBL" id="CP036287">
    <property type="protein sequence ID" value="QDU69823.1"/>
    <property type="molecule type" value="Genomic_DNA"/>
</dbReference>